<keyword evidence="3" id="KW-1185">Reference proteome</keyword>
<evidence type="ECO:0000256" key="1">
    <source>
        <dbReference type="SAM" id="MobiDB-lite"/>
    </source>
</evidence>
<accession>A0AAV7QA73</accession>
<feature type="region of interest" description="Disordered" evidence="1">
    <location>
        <begin position="1"/>
        <end position="82"/>
    </location>
</feature>
<reference evidence="2" key="1">
    <citation type="journal article" date="2022" name="bioRxiv">
        <title>Sequencing and chromosome-scale assembly of the giantPleurodeles waltlgenome.</title>
        <authorList>
            <person name="Brown T."/>
            <person name="Elewa A."/>
            <person name="Iarovenko S."/>
            <person name="Subramanian E."/>
            <person name="Araus A.J."/>
            <person name="Petzold A."/>
            <person name="Susuki M."/>
            <person name="Suzuki K.-i.T."/>
            <person name="Hayashi T."/>
            <person name="Toyoda A."/>
            <person name="Oliveira C."/>
            <person name="Osipova E."/>
            <person name="Leigh N.D."/>
            <person name="Simon A."/>
            <person name="Yun M.H."/>
        </authorList>
    </citation>
    <scope>NUCLEOTIDE SEQUENCE</scope>
    <source>
        <strain evidence="2">20211129_DDA</strain>
        <tissue evidence="2">Liver</tissue>
    </source>
</reference>
<proteinExistence type="predicted"/>
<gene>
    <name evidence="2" type="ORF">NDU88_003855</name>
</gene>
<dbReference type="AlphaFoldDB" id="A0AAV7QA73"/>
<evidence type="ECO:0000313" key="3">
    <source>
        <dbReference type="Proteomes" id="UP001066276"/>
    </source>
</evidence>
<feature type="compositionally biased region" description="Basic and acidic residues" evidence="1">
    <location>
        <begin position="16"/>
        <end position="40"/>
    </location>
</feature>
<comment type="caution">
    <text evidence="2">The sequence shown here is derived from an EMBL/GenBank/DDBJ whole genome shotgun (WGS) entry which is preliminary data.</text>
</comment>
<protein>
    <submittedName>
        <fullName evidence="2">Uncharacterized protein</fullName>
    </submittedName>
</protein>
<feature type="compositionally biased region" description="Polar residues" evidence="1">
    <location>
        <begin position="41"/>
        <end position="52"/>
    </location>
</feature>
<sequence length="119" mass="13711">MNETRTTRPGGMNTDRQLKFLESQRRDRPKRGGKERKKPETLNNQQLGNQKPGSPGPNRDDQNHPSVFLQQPCQELGNETNQRKSMWIASTKTLNLSIEGEVWYTKPLALSEKHLLSER</sequence>
<dbReference type="Proteomes" id="UP001066276">
    <property type="component" value="Chromosome 6"/>
</dbReference>
<name>A0AAV7QA73_PLEWA</name>
<organism evidence="2 3">
    <name type="scientific">Pleurodeles waltl</name>
    <name type="common">Iberian ribbed newt</name>
    <dbReference type="NCBI Taxonomy" id="8319"/>
    <lineage>
        <taxon>Eukaryota</taxon>
        <taxon>Metazoa</taxon>
        <taxon>Chordata</taxon>
        <taxon>Craniata</taxon>
        <taxon>Vertebrata</taxon>
        <taxon>Euteleostomi</taxon>
        <taxon>Amphibia</taxon>
        <taxon>Batrachia</taxon>
        <taxon>Caudata</taxon>
        <taxon>Salamandroidea</taxon>
        <taxon>Salamandridae</taxon>
        <taxon>Pleurodelinae</taxon>
        <taxon>Pleurodeles</taxon>
    </lineage>
</organism>
<feature type="compositionally biased region" description="Polar residues" evidence="1">
    <location>
        <begin position="64"/>
        <end position="82"/>
    </location>
</feature>
<evidence type="ECO:0000313" key="2">
    <source>
        <dbReference type="EMBL" id="KAJ1137457.1"/>
    </source>
</evidence>
<dbReference type="EMBL" id="JANPWB010000010">
    <property type="protein sequence ID" value="KAJ1137457.1"/>
    <property type="molecule type" value="Genomic_DNA"/>
</dbReference>